<evidence type="ECO:0000313" key="3">
    <source>
        <dbReference type="Ensembl" id="ENSENLP00000043484.1"/>
    </source>
</evidence>
<dbReference type="PANTHER" id="PTHR22972">
    <property type="entry name" value="SERINE/THREONINE PROTEIN KINASE"/>
    <property type="match status" value="1"/>
</dbReference>
<dbReference type="InParanoid" id="A0A665WH90"/>
<dbReference type="AlphaFoldDB" id="A0A665WH90"/>
<feature type="compositionally biased region" description="Low complexity" evidence="2">
    <location>
        <begin position="94"/>
        <end position="105"/>
    </location>
</feature>
<sequence>MASGSAGSAEELPPALPVKKHRSYSSSVESDCGMLSPVGLQHNFAWNDVFSEPTDCHAAQCPIHQRYDPSRHQMRFFSDGTPPPIPKKRLARTLSLPDPNASPLSPLSPPPKQPQNFDNPLYMLIPISDSRFNQETEEVKAVPKSPVPLPSFTQLSFDTSDELLSHLFSSFGDLRVVSQGIQHRHLLFLRNVAQSEEAEILLQGQASEKDVKSYQPQDFLLNEGSQPNQIGDSVYYSLRSPRFPRRVLALRVHKQADEVSSAPNKQLSHVNVQSVIAQFHPSKALTDSGTIQAQDLSSPLKSDCAAAPCGGSTEHTTNPLNTATSAQSELQRGHSVSVERDLPHASLQDFVQDSSVLPSSDWMGYDRQVCVLLLQVLLGSQHLYNITGTAADLRPWRILLVWTSSEIDKGDNKGEQHEVKRNFRSSSLGDEKGREKVGIQIRWWKQGSPRVVLSPLSSTPSATHPLAYLKSQIGALIQYCLAPQESSTPVASGPNLSKSSYRRALLHLASQLQSESGRPQIADMVATLQVLLWGPHVPLFSYRASTTTAAHNWLTIKRALLVMKLAERGLIQDQSTLDWEDHMCLQYLSFTDPEMVASVTSQPWLTLKMN</sequence>
<name>A0A665WH90_ECHNA</name>
<protein>
    <submittedName>
        <fullName evidence="3">Uncharacterized protein</fullName>
    </submittedName>
</protein>
<accession>A0A665WH90</accession>
<dbReference type="InterPro" id="IPR051511">
    <property type="entry name" value="MitoQC_Scaffold_Kinases"/>
</dbReference>
<evidence type="ECO:0000256" key="2">
    <source>
        <dbReference type="SAM" id="MobiDB-lite"/>
    </source>
</evidence>
<organism evidence="3 4">
    <name type="scientific">Echeneis naucrates</name>
    <name type="common">Live sharksucker</name>
    <dbReference type="NCBI Taxonomy" id="173247"/>
    <lineage>
        <taxon>Eukaryota</taxon>
        <taxon>Metazoa</taxon>
        <taxon>Chordata</taxon>
        <taxon>Craniata</taxon>
        <taxon>Vertebrata</taxon>
        <taxon>Euteleostomi</taxon>
        <taxon>Actinopterygii</taxon>
        <taxon>Neopterygii</taxon>
        <taxon>Teleostei</taxon>
        <taxon>Neoteleostei</taxon>
        <taxon>Acanthomorphata</taxon>
        <taxon>Carangaria</taxon>
        <taxon>Carangiformes</taxon>
        <taxon>Echeneidae</taxon>
        <taxon>Echeneis</taxon>
    </lineage>
</organism>
<feature type="compositionally biased region" description="Polar residues" evidence="2">
    <location>
        <begin position="313"/>
        <end position="330"/>
    </location>
</feature>
<dbReference type="PANTHER" id="PTHR22972:SF5">
    <property type="entry name" value="INACTIVE TYROSINE-PROTEIN KINASE PEAK1"/>
    <property type="match status" value="1"/>
</dbReference>
<dbReference type="OrthoDB" id="8777612at2759"/>
<comment type="similarity">
    <text evidence="1">Belongs to the protein kinase superfamily.</text>
</comment>
<dbReference type="GeneID" id="115042217"/>
<feature type="region of interest" description="Disordered" evidence="2">
    <location>
        <begin position="73"/>
        <end position="115"/>
    </location>
</feature>
<dbReference type="RefSeq" id="XP_029356151.1">
    <property type="nucleotide sequence ID" value="XM_029500291.1"/>
</dbReference>
<reference evidence="3" key="1">
    <citation type="submission" date="2021-04" db="EMBL/GenBank/DDBJ databases">
        <authorList>
            <consortium name="Wellcome Sanger Institute Data Sharing"/>
        </authorList>
    </citation>
    <scope>NUCLEOTIDE SEQUENCE [LARGE SCALE GENOMIC DNA]</scope>
</reference>
<gene>
    <name evidence="3" type="primary">peak3</name>
</gene>
<feature type="region of interest" description="Disordered" evidence="2">
    <location>
        <begin position="302"/>
        <end position="338"/>
    </location>
</feature>
<dbReference type="Ensembl" id="ENSENLT00000044581.1">
    <property type="protein sequence ID" value="ENSENLP00000043484.1"/>
    <property type="gene ID" value="ENSENLG00000018555.1"/>
</dbReference>
<dbReference type="Proteomes" id="UP000472264">
    <property type="component" value="Chromosome 4"/>
</dbReference>
<dbReference type="OMA" id="ALDWEDC"/>
<reference evidence="3" key="3">
    <citation type="submission" date="2025-09" db="UniProtKB">
        <authorList>
            <consortium name="Ensembl"/>
        </authorList>
    </citation>
    <scope>IDENTIFICATION</scope>
</reference>
<proteinExistence type="inferred from homology"/>
<evidence type="ECO:0000256" key="1">
    <source>
        <dbReference type="ARBA" id="ARBA00038349"/>
    </source>
</evidence>
<keyword evidence="4" id="KW-1185">Reference proteome</keyword>
<dbReference type="GO" id="GO:0004672">
    <property type="term" value="F:protein kinase activity"/>
    <property type="evidence" value="ECO:0007669"/>
    <property type="project" value="TreeGrafter"/>
</dbReference>
<evidence type="ECO:0000313" key="4">
    <source>
        <dbReference type="Proteomes" id="UP000472264"/>
    </source>
</evidence>
<reference evidence="3" key="2">
    <citation type="submission" date="2025-08" db="UniProtKB">
        <authorList>
            <consortium name="Ensembl"/>
        </authorList>
    </citation>
    <scope>IDENTIFICATION</scope>
</reference>